<keyword evidence="5" id="KW-1185">Reference proteome</keyword>
<dbReference type="SMART" id="SM00331">
    <property type="entry name" value="PP2C_SIG"/>
    <property type="match status" value="1"/>
</dbReference>
<feature type="domain" description="PPM-type phosphatase" evidence="3">
    <location>
        <begin position="105"/>
        <end position="313"/>
    </location>
</feature>
<dbReference type="PANTHER" id="PTHR43156:SF2">
    <property type="entry name" value="STAGE II SPORULATION PROTEIN E"/>
    <property type="match status" value="1"/>
</dbReference>
<evidence type="ECO:0000313" key="5">
    <source>
        <dbReference type="Proteomes" id="UP001155240"/>
    </source>
</evidence>
<evidence type="ECO:0000259" key="3">
    <source>
        <dbReference type="SMART" id="SM00331"/>
    </source>
</evidence>
<evidence type="ECO:0000313" key="4">
    <source>
        <dbReference type="EMBL" id="MCM6762691.1"/>
    </source>
</evidence>
<dbReference type="RefSeq" id="WP_251945483.1">
    <property type="nucleotide sequence ID" value="NZ_JAMRYM010000035.1"/>
</dbReference>
<reference evidence="4" key="1">
    <citation type="submission" date="2022-06" db="EMBL/GenBank/DDBJ databases">
        <title>Whole genome shotgun sequencing (WGS) of Rathayibacter sp. ZW T2_19, isolated from stored onions (Allium cepa).</title>
        <authorList>
            <person name="Stoll D.A."/>
            <person name="Huch M."/>
        </authorList>
    </citation>
    <scope>NUCLEOTIDE SEQUENCE</scope>
    <source>
        <strain evidence="4">ZW T2_19</strain>
    </source>
</reference>
<comment type="caution">
    <text evidence="4">The sequence shown here is derived from an EMBL/GenBank/DDBJ whole genome shotgun (WGS) entry which is preliminary data.</text>
</comment>
<protein>
    <submittedName>
        <fullName evidence="4">SpoIIE family protein phosphatase</fullName>
    </submittedName>
</protein>
<proteinExistence type="predicted"/>
<evidence type="ECO:0000256" key="1">
    <source>
        <dbReference type="ARBA" id="ARBA00022801"/>
    </source>
</evidence>
<keyword evidence="2" id="KW-0812">Transmembrane</keyword>
<dbReference type="PANTHER" id="PTHR43156">
    <property type="entry name" value="STAGE II SPORULATION PROTEIN E-RELATED"/>
    <property type="match status" value="1"/>
</dbReference>
<organism evidence="4 5">
    <name type="scientific">Rathayibacter rubneri</name>
    <dbReference type="NCBI Taxonomy" id="2950106"/>
    <lineage>
        <taxon>Bacteria</taxon>
        <taxon>Bacillati</taxon>
        <taxon>Actinomycetota</taxon>
        <taxon>Actinomycetes</taxon>
        <taxon>Micrococcales</taxon>
        <taxon>Microbacteriaceae</taxon>
        <taxon>Rathayibacter</taxon>
    </lineage>
</organism>
<dbReference type="InterPro" id="IPR001932">
    <property type="entry name" value="PPM-type_phosphatase-like_dom"/>
</dbReference>
<accession>A0A9X2E1E9</accession>
<dbReference type="InterPro" id="IPR036457">
    <property type="entry name" value="PPM-type-like_dom_sf"/>
</dbReference>
<evidence type="ECO:0000256" key="2">
    <source>
        <dbReference type="SAM" id="Phobius"/>
    </source>
</evidence>
<dbReference type="Pfam" id="PF07228">
    <property type="entry name" value="SpoIIE"/>
    <property type="match status" value="1"/>
</dbReference>
<dbReference type="EMBL" id="JAMRYM010000035">
    <property type="protein sequence ID" value="MCM6762691.1"/>
    <property type="molecule type" value="Genomic_DNA"/>
</dbReference>
<keyword evidence="1" id="KW-0378">Hydrolase</keyword>
<dbReference type="InterPro" id="IPR052016">
    <property type="entry name" value="Bact_Sigma-Reg"/>
</dbReference>
<feature type="transmembrane region" description="Helical" evidence="2">
    <location>
        <begin position="45"/>
        <end position="66"/>
    </location>
</feature>
<gene>
    <name evidence="4" type="ORF">NB037_09715</name>
</gene>
<dbReference type="Gene3D" id="3.60.40.10">
    <property type="entry name" value="PPM-type phosphatase domain"/>
    <property type="match status" value="1"/>
</dbReference>
<dbReference type="SUPFAM" id="SSF81606">
    <property type="entry name" value="PP2C-like"/>
    <property type="match status" value="1"/>
</dbReference>
<keyword evidence="2" id="KW-0472">Membrane</keyword>
<keyword evidence="2" id="KW-1133">Transmembrane helix</keyword>
<name>A0A9X2E1E9_9MICO</name>
<dbReference type="Proteomes" id="UP001155240">
    <property type="component" value="Unassembled WGS sequence"/>
</dbReference>
<sequence>MILPMVWMAFSSQRFTVIYAFTGVCAVFLVPFGLGASVADLPAELGRSFFAAVTFGLAAAVISDLARLSRRHIEELRARERSTMAELERASEVQRALLPETRAQASCFEFAGVCLPASTIGGDFYDWYSAESGTGFTLGDVMGKGVGAGIIAATLRAVVRSTRNEADIAVALTRASEMFDRDLASTGAFATVFHARLDESTGIVRYVDAGHGLTLHVRGDGSWRRLASSDLPVGVSATESWTTQQLLLEPGDTLISCSDGILDLYDGTIESLRHIAYIVSVSSGAANVVTRVGALIDDAHLRDDDITILVLRRHQHALPLP</sequence>
<dbReference type="GO" id="GO:0016791">
    <property type="term" value="F:phosphatase activity"/>
    <property type="evidence" value="ECO:0007669"/>
    <property type="project" value="TreeGrafter"/>
</dbReference>
<dbReference type="AlphaFoldDB" id="A0A9X2E1E9"/>